<keyword evidence="2" id="KW-1185">Reference proteome</keyword>
<protein>
    <recommendedName>
        <fullName evidence="3">Secreted protein</fullName>
    </recommendedName>
</protein>
<sequence length="173" mass="18845">MSRLFLHTSSSVAGFGTFATAFFHSLLFDCTFCCLQLGLCGWPLESVSRWLISELSASFLLADYLPTPWSRFLKDGPGLFLRLYAHSARSSCYSPLAARRRLCLGLSRTGPQFSLGTPLPGWSCPTCSVPSSLISLQFVAFYSPFVFSPTLHSRGSLGIDGCAGIRRLAADLT</sequence>
<accession>A0ABR1M9B9</accession>
<evidence type="ECO:0000313" key="1">
    <source>
        <dbReference type="EMBL" id="KAK7543813.1"/>
    </source>
</evidence>
<organism evidence="1 2">
    <name type="scientific">Phyllosticta citricarpa</name>
    <dbReference type="NCBI Taxonomy" id="55181"/>
    <lineage>
        <taxon>Eukaryota</taxon>
        <taxon>Fungi</taxon>
        <taxon>Dikarya</taxon>
        <taxon>Ascomycota</taxon>
        <taxon>Pezizomycotina</taxon>
        <taxon>Dothideomycetes</taxon>
        <taxon>Dothideomycetes incertae sedis</taxon>
        <taxon>Botryosphaeriales</taxon>
        <taxon>Phyllostictaceae</taxon>
        <taxon>Phyllosticta</taxon>
    </lineage>
</organism>
<evidence type="ECO:0000313" key="2">
    <source>
        <dbReference type="Proteomes" id="UP001365128"/>
    </source>
</evidence>
<dbReference type="Proteomes" id="UP001365128">
    <property type="component" value="Unassembled WGS sequence"/>
</dbReference>
<dbReference type="EMBL" id="JBBPDW010000019">
    <property type="protein sequence ID" value="KAK7543813.1"/>
    <property type="molecule type" value="Genomic_DNA"/>
</dbReference>
<proteinExistence type="predicted"/>
<gene>
    <name evidence="1" type="ORF">IWX46DRAFT_125369</name>
</gene>
<name>A0ABR1M9B9_9PEZI</name>
<reference evidence="1 2" key="1">
    <citation type="submission" date="2024-04" db="EMBL/GenBank/DDBJ databases">
        <title>Phyllosticta paracitricarpa is synonymous to the EU quarantine fungus P. citricarpa based on phylogenomic analyses.</title>
        <authorList>
            <consortium name="Lawrence Berkeley National Laboratory"/>
            <person name="Van Ingen-Buijs V.A."/>
            <person name="Van Westerhoven A.C."/>
            <person name="Haridas S."/>
            <person name="Skiadas P."/>
            <person name="Martin F."/>
            <person name="Groenewald J.Z."/>
            <person name="Crous P.W."/>
            <person name="Seidl M.F."/>
        </authorList>
    </citation>
    <scope>NUCLEOTIDE SEQUENCE [LARGE SCALE GENOMIC DNA]</scope>
    <source>
        <strain evidence="1 2">CBS 122670</strain>
    </source>
</reference>
<evidence type="ECO:0008006" key="3">
    <source>
        <dbReference type="Google" id="ProtNLM"/>
    </source>
</evidence>
<comment type="caution">
    <text evidence="1">The sequence shown here is derived from an EMBL/GenBank/DDBJ whole genome shotgun (WGS) entry which is preliminary data.</text>
</comment>